<keyword evidence="1" id="KW-0732">Signal</keyword>
<dbReference type="Proteomes" id="UP000000517">
    <property type="component" value="Chromosome"/>
</dbReference>
<dbReference type="InterPro" id="IPR011871">
    <property type="entry name" value="Fib_succ_major"/>
</dbReference>
<dbReference type="RefSeq" id="WP_014545764.1">
    <property type="nucleotide sequence ID" value="NC_013410.1"/>
</dbReference>
<sequence length="563" mass="62871">MNYSKMGGQFACKMVTLLAFMFAACSEDVGNSPLAHEGGYTEEQASLENIKVVAQARLFETKIDENDTTKVKFVSSVPEGSVVRMSELDSVNFSATGLVYYSQSKDTSGVFSFDSVSLKSPYVMLELSPYECGEWYDLTDQERKWVDGCVVNGTTHYMVYSLIVDLRKVKNVGINVATTIETKRLLGLVGQGMSFEDAKRKSESEILSALGIYGVPYRFDKAESQENQDEILFASYVVGFTPKTEAGLANAFAKVGSFKAIPNVKNDFVEGIVSWFDAEWIGDDVKVRLHDLMHNFMASLWKLDPCSAGNEGYSTAFTYDVHRDIDFVCKNGAWSYLVHYVVPDSVGAILGEMTDSRDGSKYKTVTYNVDGGAQTWLAENLKYKSADGIYFWNDAMALPDSIALIPYEDCIEEDSYTNCDRLQAEKSNLDYERLWAITDSVKATGKNYQGICPDGWHLPDANEWKKLRAYVEGKVNVRMLDYRMDMMAIAGFGESDKKIGAKYAVKIDSTFKALNNTDLVNSTVISIYSIGSKWAYISRKAKFNATQSEYLGKNEVSVRCVKD</sequence>
<evidence type="ECO:0000313" key="6">
    <source>
        <dbReference type="Proteomes" id="UP000001497"/>
    </source>
</evidence>
<dbReference type="STRING" id="59374.FSU_1474"/>
<dbReference type="KEGG" id="fsc:FSU_1474"/>
<reference evidence="5" key="2">
    <citation type="submission" date="2010-08" db="EMBL/GenBank/DDBJ databases">
        <title>Complete sequence of Fibrobacter succinogenes subsp. succinogenes S85.</title>
        <authorList>
            <person name="Durkin A.S."/>
            <person name="Nelson K.E."/>
            <person name="Morrison M."/>
            <person name="Forsberg C.W."/>
            <person name="Wilson D.B."/>
            <person name="Russell J.B."/>
            <person name="Cann I.K.O."/>
            <person name="Mackie R.I."/>
            <person name="White B.A."/>
        </authorList>
    </citation>
    <scope>NUCLEOTIDE SEQUENCE [LARGE SCALE GENOMIC DNA]</scope>
    <source>
        <strain evidence="5">ATCC 19169 / S85</strain>
    </source>
</reference>
<name>C9RPG7_FIBSS</name>
<keyword evidence="6" id="KW-1185">Reference proteome</keyword>
<accession>C9RPG7</accession>
<protein>
    <submittedName>
        <fullName evidence="4">Putative lipoprotein</fullName>
    </submittedName>
</protein>
<evidence type="ECO:0000313" key="4">
    <source>
        <dbReference type="EMBL" id="ADL26804.1"/>
    </source>
</evidence>
<feature type="signal peptide" evidence="1">
    <location>
        <begin position="1"/>
        <end position="26"/>
    </location>
</feature>
<dbReference type="NCBIfam" id="TIGR02145">
    <property type="entry name" value="Fib_succ_major"/>
    <property type="match status" value="1"/>
</dbReference>
<reference evidence="4" key="3">
    <citation type="submission" date="2010-08" db="EMBL/GenBank/DDBJ databases">
        <authorList>
            <person name="Durkin A.S."/>
            <person name="Nelson K.E."/>
            <person name="Morrison M."/>
            <person name="Forsberg C.W."/>
            <person name="Wilson D.B."/>
            <person name="Russell J.B."/>
            <person name="Cann I.K.O."/>
            <person name="Mackie R.I."/>
            <person name="White B.A."/>
        </authorList>
    </citation>
    <scope>NUCLEOTIDE SEQUENCE</scope>
    <source>
        <strain evidence="4">S85</strain>
    </source>
</reference>
<dbReference type="PATRIC" id="fig|59374.8.peg.1423"/>
<evidence type="ECO:0000313" key="3">
    <source>
        <dbReference type="EMBL" id="ACX74631.1"/>
    </source>
</evidence>
<dbReference type="eggNOG" id="COG4704">
    <property type="taxonomic scope" value="Bacteria"/>
</dbReference>
<dbReference type="EMBL" id="CP001792">
    <property type="protein sequence ID" value="ACX74631.1"/>
    <property type="molecule type" value="Genomic_DNA"/>
</dbReference>
<dbReference type="PROSITE" id="PS51257">
    <property type="entry name" value="PROKAR_LIPOPROTEIN"/>
    <property type="match status" value="1"/>
</dbReference>
<reference evidence="3 6" key="1">
    <citation type="submission" date="2009-10" db="EMBL/GenBank/DDBJ databases">
        <title>Complete sequence of Fibrobacter succinogenes subsp. succinogenes S85.</title>
        <authorList>
            <consortium name="US DOE Joint Genome Institute"/>
            <person name="Lucas S."/>
            <person name="Copeland A."/>
            <person name="Lapidus A."/>
            <person name="Glavina del Rio T."/>
            <person name="Tice H."/>
            <person name="Bruce D."/>
            <person name="Goodwin L."/>
            <person name="Pitluck S."/>
            <person name="Chertkov O."/>
            <person name="Detter J.C."/>
            <person name="Han C."/>
            <person name="Tapia R."/>
            <person name="Larimer F."/>
            <person name="Land M."/>
            <person name="Hauser L."/>
            <person name="Kyrpides N."/>
            <person name="Mikhailova N."/>
            <person name="Weimer P.J."/>
            <person name="Stevenson D.M."/>
            <person name="Boyum J."/>
            <person name="Brumm P.I."/>
            <person name="Mead D."/>
        </authorList>
    </citation>
    <scope>NUCLEOTIDE SEQUENCE [LARGE SCALE GENOMIC DNA]</scope>
    <source>
        <strain evidence="6">ATCC 19169 / S85</strain>
        <strain evidence="3">S85</strain>
    </source>
</reference>
<dbReference type="Proteomes" id="UP000001497">
    <property type="component" value="Chromosome"/>
</dbReference>
<proteinExistence type="predicted"/>
<organism evidence="4 5">
    <name type="scientific">Fibrobacter succinogenes (strain ATCC 19169 / S85)</name>
    <dbReference type="NCBI Taxonomy" id="59374"/>
    <lineage>
        <taxon>Bacteria</taxon>
        <taxon>Pseudomonadati</taxon>
        <taxon>Fibrobacterota</taxon>
        <taxon>Fibrobacteria</taxon>
        <taxon>Fibrobacterales</taxon>
        <taxon>Fibrobacteraceae</taxon>
        <taxon>Fibrobacter</taxon>
    </lineage>
</organism>
<dbReference type="HOGENOM" id="CLU_490714_0_0_0"/>
<feature type="chain" id="PRO_5003000329" evidence="1">
    <location>
        <begin position="27"/>
        <end position="563"/>
    </location>
</feature>
<evidence type="ECO:0000259" key="2">
    <source>
        <dbReference type="Pfam" id="PF09603"/>
    </source>
</evidence>
<evidence type="ECO:0000256" key="1">
    <source>
        <dbReference type="SAM" id="SignalP"/>
    </source>
</evidence>
<keyword evidence="4" id="KW-0449">Lipoprotein</keyword>
<evidence type="ECO:0000313" key="5">
    <source>
        <dbReference type="Proteomes" id="UP000000517"/>
    </source>
</evidence>
<dbReference type="Pfam" id="PF09603">
    <property type="entry name" value="Fib_succ_major"/>
    <property type="match status" value="1"/>
</dbReference>
<dbReference type="AlphaFoldDB" id="C9RPG7"/>
<dbReference type="KEGG" id="fsu:Fisuc_1026"/>
<dbReference type="OrthoDB" id="9771359at2"/>
<feature type="domain" description="Fibrobacter succinogenes major paralogous" evidence="2">
    <location>
        <begin position="370"/>
        <end position="545"/>
    </location>
</feature>
<dbReference type="EMBL" id="CP002158">
    <property type="protein sequence ID" value="ADL26804.1"/>
    <property type="molecule type" value="Genomic_DNA"/>
</dbReference>
<gene>
    <name evidence="3" type="ordered locus">Fisuc_1026</name>
    <name evidence="4" type="ordered locus">FSU_1474</name>
</gene>